<dbReference type="PROSITE" id="PS51078">
    <property type="entry name" value="ICLR_ED"/>
    <property type="match status" value="1"/>
</dbReference>
<dbReference type="InterPro" id="IPR036390">
    <property type="entry name" value="WH_DNA-bd_sf"/>
</dbReference>
<keyword evidence="1" id="KW-0805">Transcription regulation</keyword>
<evidence type="ECO:0000259" key="5">
    <source>
        <dbReference type="PROSITE" id="PS51078"/>
    </source>
</evidence>
<dbReference type="RefSeq" id="WP_081176441.1">
    <property type="nucleotide sequence ID" value="NZ_MSPX01000010.1"/>
</dbReference>
<keyword evidence="3" id="KW-0804">Transcription</keyword>
<dbReference type="SUPFAM" id="SSF55781">
    <property type="entry name" value="GAF domain-like"/>
    <property type="match status" value="1"/>
</dbReference>
<dbReference type="PANTHER" id="PTHR30136">
    <property type="entry name" value="HELIX-TURN-HELIX TRANSCRIPTIONAL REGULATOR, ICLR FAMILY"/>
    <property type="match status" value="1"/>
</dbReference>
<dbReference type="InterPro" id="IPR036388">
    <property type="entry name" value="WH-like_DNA-bd_sf"/>
</dbReference>
<dbReference type="InterPro" id="IPR050707">
    <property type="entry name" value="HTH_MetabolicPath_Reg"/>
</dbReference>
<dbReference type="Gene3D" id="1.10.10.10">
    <property type="entry name" value="Winged helix-like DNA-binding domain superfamily/Winged helix DNA-binding domain"/>
    <property type="match status" value="1"/>
</dbReference>
<organism evidence="6 7">
    <name type="scientific">Xaviernesmea rhizosphaerae</name>
    <dbReference type="NCBI Taxonomy" id="1672749"/>
    <lineage>
        <taxon>Bacteria</taxon>
        <taxon>Pseudomonadati</taxon>
        <taxon>Pseudomonadota</taxon>
        <taxon>Alphaproteobacteria</taxon>
        <taxon>Hyphomicrobiales</taxon>
        <taxon>Rhizobiaceae</taxon>
        <taxon>Rhizobium/Agrobacterium group</taxon>
        <taxon>Xaviernesmea</taxon>
    </lineage>
</organism>
<name>A0ABX3PCL9_9HYPH</name>
<evidence type="ECO:0000256" key="1">
    <source>
        <dbReference type="ARBA" id="ARBA00023015"/>
    </source>
</evidence>
<protein>
    <submittedName>
        <fullName evidence="6">IclR family transcriptional regulator</fullName>
    </submittedName>
</protein>
<feature type="domain" description="IclR-ED" evidence="5">
    <location>
        <begin position="81"/>
        <end position="264"/>
    </location>
</feature>
<evidence type="ECO:0000256" key="2">
    <source>
        <dbReference type="ARBA" id="ARBA00023125"/>
    </source>
</evidence>
<dbReference type="SUPFAM" id="SSF46785">
    <property type="entry name" value="Winged helix' DNA-binding domain"/>
    <property type="match status" value="1"/>
</dbReference>
<evidence type="ECO:0000256" key="3">
    <source>
        <dbReference type="ARBA" id="ARBA00023163"/>
    </source>
</evidence>
<dbReference type="Pfam" id="PF09339">
    <property type="entry name" value="HTH_IclR"/>
    <property type="match status" value="1"/>
</dbReference>
<dbReference type="Gene3D" id="3.30.450.40">
    <property type="match status" value="1"/>
</dbReference>
<evidence type="ECO:0000313" key="6">
    <source>
        <dbReference type="EMBL" id="OQP85950.1"/>
    </source>
</evidence>
<keyword evidence="2" id="KW-0238">DNA-binding</keyword>
<dbReference type="InterPro" id="IPR029016">
    <property type="entry name" value="GAF-like_dom_sf"/>
</dbReference>
<evidence type="ECO:0000259" key="4">
    <source>
        <dbReference type="PROSITE" id="PS51077"/>
    </source>
</evidence>
<dbReference type="InterPro" id="IPR005471">
    <property type="entry name" value="Tscrpt_reg_IclR_N"/>
</dbReference>
<dbReference type="PANTHER" id="PTHR30136:SF24">
    <property type="entry name" value="HTH-TYPE TRANSCRIPTIONAL REPRESSOR ALLR"/>
    <property type="match status" value="1"/>
</dbReference>
<dbReference type="PROSITE" id="PS51077">
    <property type="entry name" value="HTH_ICLR"/>
    <property type="match status" value="1"/>
</dbReference>
<sequence length="273" mass="29502">MTAGEKDDAGQDAAARSATGTLGKAMALLELVAMADRPLRLTDLLHRCGQPRGSLHRQLCHLVAEGLLRQRPDLSYEPGLRLLKLAHRAWSRNDVKTLARPYLSRLHDATGETVHVGILSGVEIVYIDKVESRQTVRMDSRIGRSAPAYCTGLGKAALSALPPAALDSLLSCMVFERFTANTHSSRSSLLCDLEAIRRCGYAFDREEHEKEIRCVAAPVHSVQGNLVGGLSVTGPAYRVSMEQLEAWSGAVSSAARALSDDLSVALGPDMRGF</sequence>
<accession>A0ABX3PCL9</accession>
<comment type="caution">
    <text evidence="6">The sequence shown here is derived from an EMBL/GenBank/DDBJ whole genome shotgun (WGS) entry which is preliminary data.</text>
</comment>
<keyword evidence="7" id="KW-1185">Reference proteome</keyword>
<dbReference type="Proteomes" id="UP000192652">
    <property type="component" value="Unassembled WGS sequence"/>
</dbReference>
<dbReference type="Pfam" id="PF01614">
    <property type="entry name" value="IclR_C"/>
    <property type="match status" value="1"/>
</dbReference>
<feature type="domain" description="HTH iclR-type" evidence="4">
    <location>
        <begin position="19"/>
        <end position="80"/>
    </location>
</feature>
<dbReference type="SMART" id="SM00346">
    <property type="entry name" value="HTH_ICLR"/>
    <property type="match status" value="1"/>
</dbReference>
<dbReference type="EMBL" id="MSPX01000010">
    <property type="protein sequence ID" value="OQP85950.1"/>
    <property type="molecule type" value="Genomic_DNA"/>
</dbReference>
<evidence type="ECO:0000313" key="7">
    <source>
        <dbReference type="Proteomes" id="UP000192652"/>
    </source>
</evidence>
<gene>
    <name evidence="6" type="ORF">BTR14_12715</name>
</gene>
<dbReference type="InterPro" id="IPR014757">
    <property type="entry name" value="Tscrpt_reg_IclR_C"/>
</dbReference>
<proteinExistence type="predicted"/>
<reference evidence="6 7" key="1">
    <citation type="journal article" date="2017" name="Antonie Van Leeuwenhoek">
        <title>Rhizobium rhizosphaerae sp. nov., a novel species isolated from rice rhizosphere.</title>
        <authorList>
            <person name="Zhao J.J."/>
            <person name="Zhang J."/>
            <person name="Zhang R.J."/>
            <person name="Zhang C.W."/>
            <person name="Yin H.Q."/>
            <person name="Zhang X.X."/>
        </authorList>
    </citation>
    <scope>NUCLEOTIDE SEQUENCE [LARGE SCALE GENOMIC DNA]</scope>
    <source>
        <strain evidence="6 7">RD15</strain>
    </source>
</reference>